<dbReference type="RefSeq" id="WP_029954793.1">
    <property type="nucleotide sequence ID" value="NZ_CP009933.1"/>
</dbReference>
<dbReference type="AlphaFoldDB" id="A0A0E3JX60"/>
<accession>A0A0E3JX60</accession>
<dbReference type="EMBL" id="CP009933">
    <property type="protein sequence ID" value="AKA67799.1"/>
    <property type="molecule type" value="Genomic_DNA"/>
</dbReference>
<dbReference type="Proteomes" id="UP000033115">
    <property type="component" value="Chromosome"/>
</dbReference>
<protein>
    <submittedName>
        <fullName evidence="1">Uncharacterized protein</fullName>
    </submittedName>
</protein>
<gene>
    <name evidence="1" type="ORF">CSCA_0674</name>
</gene>
<evidence type="ECO:0000313" key="1">
    <source>
        <dbReference type="EMBL" id="AKA67799.1"/>
    </source>
</evidence>
<reference evidence="1 2" key="1">
    <citation type="journal article" date="2015" name="J. Biotechnol.">
        <title>Complete genome sequence of a malodorant-producing acetogen, Clostridium scatologenes ATCC 25775(T).</title>
        <authorList>
            <person name="Zhu Z."/>
            <person name="Guo T."/>
            <person name="Zheng H."/>
            <person name="Song T."/>
            <person name="Ouyang P."/>
            <person name="Xie J."/>
        </authorList>
    </citation>
    <scope>NUCLEOTIDE SEQUENCE [LARGE SCALE GENOMIC DNA]</scope>
    <source>
        <strain evidence="1 2">ATCC 25775</strain>
    </source>
</reference>
<organism evidence="1 2">
    <name type="scientific">Clostridium scatologenes</name>
    <dbReference type="NCBI Taxonomy" id="1548"/>
    <lineage>
        <taxon>Bacteria</taxon>
        <taxon>Bacillati</taxon>
        <taxon>Bacillota</taxon>
        <taxon>Clostridia</taxon>
        <taxon>Eubacteriales</taxon>
        <taxon>Clostridiaceae</taxon>
        <taxon>Clostridium</taxon>
    </lineage>
</organism>
<sequence>MDREHVKDIIKAWIQRINEDEVLSKDITALNFGLCEPYGIELIGSANYDEEDDDWACEEDFVPIERNCPDLGIDDTYDWESVLKETETILKELVQELKDLPILKVEHITTGFCDGDLIVVK</sequence>
<evidence type="ECO:0000313" key="2">
    <source>
        <dbReference type="Proteomes" id="UP000033115"/>
    </source>
</evidence>
<dbReference type="STRING" id="1548.CSCA_0674"/>
<keyword evidence="2" id="KW-1185">Reference proteome</keyword>
<proteinExistence type="predicted"/>
<dbReference type="KEGG" id="csq:CSCA_0674"/>
<dbReference type="HOGENOM" id="CLU_142077_0_0_9"/>
<name>A0A0E3JX60_CLOSL</name>